<dbReference type="Gene3D" id="3.80.10.10">
    <property type="entry name" value="Ribonuclease Inhibitor"/>
    <property type="match status" value="1"/>
</dbReference>
<dbReference type="EMBL" id="BPLR01019234">
    <property type="protein sequence ID" value="GIZ05194.1"/>
    <property type="molecule type" value="Genomic_DNA"/>
</dbReference>
<dbReference type="Proteomes" id="UP001054945">
    <property type="component" value="Unassembled WGS sequence"/>
</dbReference>
<reference evidence="1 2" key="1">
    <citation type="submission" date="2021-06" db="EMBL/GenBank/DDBJ databases">
        <title>Caerostris extrusa draft genome.</title>
        <authorList>
            <person name="Kono N."/>
            <person name="Arakawa K."/>
        </authorList>
    </citation>
    <scope>NUCLEOTIDE SEQUENCE [LARGE SCALE GENOMIC DNA]</scope>
</reference>
<dbReference type="InterPro" id="IPR032675">
    <property type="entry name" value="LRR_dom_sf"/>
</dbReference>
<dbReference type="SUPFAM" id="SSF52047">
    <property type="entry name" value="RNI-like"/>
    <property type="match status" value="1"/>
</dbReference>
<organism evidence="1 2">
    <name type="scientific">Caerostris extrusa</name>
    <name type="common">Bark spider</name>
    <name type="synonym">Caerostris bankana</name>
    <dbReference type="NCBI Taxonomy" id="172846"/>
    <lineage>
        <taxon>Eukaryota</taxon>
        <taxon>Metazoa</taxon>
        <taxon>Ecdysozoa</taxon>
        <taxon>Arthropoda</taxon>
        <taxon>Chelicerata</taxon>
        <taxon>Arachnida</taxon>
        <taxon>Araneae</taxon>
        <taxon>Araneomorphae</taxon>
        <taxon>Entelegynae</taxon>
        <taxon>Araneoidea</taxon>
        <taxon>Araneidae</taxon>
        <taxon>Caerostris</taxon>
    </lineage>
</organism>
<sequence length="167" mass="19025">MTSSIVDEIADSVIHNPRGFDAPGLCFVCDSGQVEHFVTWCQNEQVFKPLTDIGPKLKHLAILRFDNVEFDSIFKYCPGLESLKVDCNGVAPDWKENSVNLERLRRLTFFSIDGADVESGKKLFSLCINLEELFPEESQISKRKFLRTIKKVNTMNRLKSHAFVIVL</sequence>
<name>A0AAV4YE53_CAEEX</name>
<keyword evidence="2" id="KW-1185">Reference proteome</keyword>
<comment type="caution">
    <text evidence="1">The sequence shown here is derived from an EMBL/GenBank/DDBJ whole genome shotgun (WGS) entry which is preliminary data.</text>
</comment>
<protein>
    <submittedName>
        <fullName evidence="1">Uncharacterized protein</fullName>
    </submittedName>
</protein>
<accession>A0AAV4YE53</accession>
<proteinExistence type="predicted"/>
<evidence type="ECO:0000313" key="2">
    <source>
        <dbReference type="Proteomes" id="UP001054945"/>
    </source>
</evidence>
<dbReference type="AlphaFoldDB" id="A0AAV4YE53"/>
<gene>
    <name evidence="1" type="primary">AVEN_151147_1</name>
    <name evidence="1" type="ORF">CEXT_70791</name>
</gene>
<evidence type="ECO:0000313" key="1">
    <source>
        <dbReference type="EMBL" id="GIZ05194.1"/>
    </source>
</evidence>